<name>H8GFP3_9PSEU</name>
<dbReference type="Proteomes" id="UP000004705">
    <property type="component" value="Chromosome"/>
</dbReference>
<dbReference type="PANTHER" id="PTHR34846:SF10">
    <property type="entry name" value="CYTOPLASMIC PROTEIN"/>
    <property type="match status" value="1"/>
</dbReference>
<sequence length="203" mass="22307">MPRIPGVPTKQASPLSRLLYRVTRRRYGAVPEPATVFAHQPRLLVAWGVHESLVERATRVLPSSVAELAVYRAAVRLNCSWCIDFGTMLQKHAGLDIDRLRHIDDYADSSLFTRQERLAIAYADAMTETPVSVTDEQVLELEREFGRAGVVELTYLVGLENARGRVNSALGLTDQGFTSGDACRVPVPSDVDTADTDVTAEPA</sequence>
<dbReference type="PANTHER" id="PTHR34846">
    <property type="entry name" value="4-CARBOXYMUCONOLACTONE DECARBOXYLASE FAMILY PROTEIN (AFU_ORTHOLOGUE AFUA_6G11590)"/>
    <property type="match status" value="1"/>
</dbReference>
<dbReference type="OrthoDB" id="657225at2"/>
<keyword evidence="2" id="KW-1185">Reference proteome</keyword>
<organism evidence="1 2">
    <name type="scientific">Saccharomonospora azurea NA-128</name>
    <dbReference type="NCBI Taxonomy" id="882081"/>
    <lineage>
        <taxon>Bacteria</taxon>
        <taxon>Bacillati</taxon>
        <taxon>Actinomycetota</taxon>
        <taxon>Actinomycetes</taxon>
        <taxon>Pseudonocardiales</taxon>
        <taxon>Pseudonocardiaceae</taxon>
        <taxon>Saccharomonospora</taxon>
    </lineage>
</organism>
<evidence type="ECO:0000313" key="2">
    <source>
        <dbReference type="Proteomes" id="UP000004705"/>
    </source>
</evidence>
<dbReference type="Gene3D" id="1.20.1290.10">
    <property type="entry name" value="AhpD-like"/>
    <property type="match status" value="1"/>
</dbReference>
<dbReference type="RefSeq" id="WP_005444833.1">
    <property type="nucleotide sequence ID" value="NZ_CM001466.1"/>
</dbReference>
<evidence type="ECO:0000313" key="1">
    <source>
        <dbReference type="EMBL" id="EHY91078.1"/>
    </source>
</evidence>
<accession>H8GFP3</accession>
<dbReference type="InterPro" id="IPR029032">
    <property type="entry name" value="AhpD-like"/>
</dbReference>
<reference evidence="1 2" key="1">
    <citation type="journal article" date="2012" name="Stand. Genomic Sci.">
        <title>Genome sequence of the soil bacterium Saccharomonospora azurea type strain (NA-128(T)).</title>
        <authorList>
            <person name="Klenk H.P."/>
            <person name="Held B."/>
            <person name="Lucas S."/>
            <person name="Lapidus A."/>
            <person name="Copeland A."/>
            <person name="Hammon N."/>
            <person name="Pitluck S."/>
            <person name="Goodwin L.A."/>
            <person name="Han C."/>
            <person name="Tapia R."/>
            <person name="Brambilla E.M."/>
            <person name="Potter G."/>
            <person name="Land M."/>
            <person name="Ivanova N."/>
            <person name="Rohde M."/>
            <person name="Goker M."/>
            <person name="Detter J.C."/>
            <person name="Kyrpides N.C."/>
            <person name="Woyke T."/>
        </authorList>
    </citation>
    <scope>NUCLEOTIDE SEQUENCE [LARGE SCALE GENOMIC DNA]</scope>
    <source>
        <strain evidence="1 2">NA-128</strain>
    </source>
</reference>
<evidence type="ECO:0008006" key="3">
    <source>
        <dbReference type="Google" id="ProtNLM"/>
    </source>
</evidence>
<dbReference type="HOGENOM" id="CLU_082760_7_1_11"/>
<dbReference type="SUPFAM" id="SSF69118">
    <property type="entry name" value="AhpD-like"/>
    <property type="match status" value="1"/>
</dbReference>
<dbReference type="AlphaFoldDB" id="H8GFP3"/>
<gene>
    <name evidence="1" type="ORF">SacazDRAFT_04229</name>
</gene>
<dbReference type="EMBL" id="CM001466">
    <property type="protein sequence ID" value="EHY91078.1"/>
    <property type="molecule type" value="Genomic_DNA"/>
</dbReference>
<proteinExistence type="predicted"/>
<protein>
    <recommendedName>
        <fullName evidence="3">Carboxymuconolactone decarboxylase family protein</fullName>
    </recommendedName>
</protein>